<name>A0A6A4V6V2_AMPAM</name>
<proteinExistence type="predicted"/>
<dbReference type="InterPro" id="IPR029058">
    <property type="entry name" value="AB_hydrolase_fold"/>
</dbReference>
<dbReference type="AlphaFoldDB" id="A0A6A4V6V2"/>
<protein>
    <submittedName>
        <fullName evidence="1">Chlorophyllase-2, chloroplastic</fullName>
    </submittedName>
</protein>
<accession>A0A6A4V6V2</accession>
<dbReference type="Pfam" id="PF07224">
    <property type="entry name" value="Chlorophyllase"/>
    <property type="match status" value="1"/>
</dbReference>
<dbReference type="Gene3D" id="3.40.50.1820">
    <property type="entry name" value="alpha/beta hydrolase"/>
    <property type="match status" value="1"/>
</dbReference>
<dbReference type="Proteomes" id="UP000440578">
    <property type="component" value="Unassembled WGS sequence"/>
</dbReference>
<keyword evidence="2" id="KW-1185">Reference proteome</keyword>
<gene>
    <name evidence="1" type="primary">CLH2_1</name>
    <name evidence="1" type="ORF">FJT64_014263</name>
</gene>
<dbReference type="PANTHER" id="PTHR33428:SF14">
    <property type="entry name" value="CARBOXYLESTERASE TYPE B DOMAIN-CONTAINING PROTEIN"/>
    <property type="match status" value="1"/>
</dbReference>
<dbReference type="OrthoDB" id="2093222at2759"/>
<dbReference type="SUPFAM" id="SSF53474">
    <property type="entry name" value="alpha/beta-Hydrolases"/>
    <property type="match status" value="2"/>
</dbReference>
<dbReference type="InterPro" id="IPR017395">
    <property type="entry name" value="Chlorophyllase-like"/>
</dbReference>
<comment type="caution">
    <text evidence="1">The sequence shown here is derived from an EMBL/GenBank/DDBJ whole genome shotgun (WGS) entry which is preliminary data.</text>
</comment>
<dbReference type="PANTHER" id="PTHR33428">
    <property type="entry name" value="CHLOROPHYLLASE-2, CHLOROPLASTIC"/>
    <property type="match status" value="1"/>
</dbReference>
<dbReference type="EMBL" id="VIIS01002200">
    <property type="protein sequence ID" value="KAF0287294.1"/>
    <property type="molecule type" value="Genomic_DNA"/>
</dbReference>
<evidence type="ECO:0000313" key="2">
    <source>
        <dbReference type="Proteomes" id="UP000440578"/>
    </source>
</evidence>
<reference evidence="1 2" key="1">
    <citation type="submission" date="2019-07" db="EMBL/GenBank/DDBJ databases">
        <title>Draft genome assembly of a fouling barnacle, Amphibalanus amphitrite (Darwin, 1854): The first reference genome for Thecostraca.</title>
        <authorList>
            <person name="Kim W."/>
        </authorList>
    </citation>
    <scope>NUCLEOTIDE SEQUENCE [LARGE SCALE GENOMIC DNA]</scope>
    <source>
        <strain evidence="1">SNU_AA5</strain>
        <tissue evidence="1">Soma without cirri and trophi</tissue>
    </source>
</reference>
<organism evidence="1 2">
    <name type="scientific">Amphibalanus amphitrite</name>
    <name type="common">Striped barnacle</name>
    <name type="synonym">Balanus amphitrite</name>
    <dbReference type="NCBI Taxonomy" id="1232801"/>
    <lineage>
        <taxon>Eukaryota</taxon>
        <taxon>Metazoa</taxon>
        <taxon>Ecdysozoa</taxon>
        <taxon>Arthropoda</taxon>
        <taxon>Crustacea</taxon>
        <taxon>Multicrustacea</taxon>
        <taxon>Cirripedia</taxon>
        <taxon>Thoracica</taxon>
        <taxon>Thoracicalcarea</taxon>
        <taxon>Balanomorpha</taxon>
        <taxon>Balanoidea</taxon>
        <taxon>Balanidae</taxon>
        <taxon>Amphibalaninae</taxon>
        <taxon>Amphibalanus</taxon>
    </lineage>
</organism>
<evidence type="ECO:0000313" key="1">
    <source>
        <dbReference type="EMBL" id="KAF0287294.1"/>
    </source>
</evidence>
<sequence length="305" mass="33438">MDSETTYIGNILLNLLWNKNGNLDLLIVLPLPPGADTVPAEIQEVMLQRVASHGFLVITPWSLTESGGPTERAIKLVDVMAWIHSTLPDYITQNGFPGAVPDFERTTLLAHSAGSHVAVSYLEGFCEQETSVKSLILMSPVDGFDPFGIVDEFCIVPGQRVNFTLPALVLTAGLDAEKGSLLYPACAPADLSNDRFYNAFYAPRWQINATQYGHGDFLDDEFWALIKDTKFCAFCSEEDCANRAGYRDYQAGQIVSFAMASTDPAGHCDQLQYIEDPALMPVATVIRNNRPADVCSRFMAGCARP</sequence>